<organism evidence="2 3">
    <name type="scientific">Streptomyces shenzhenensis</name>
    <dbReference type="NCBI Taxonomy" id="943815"/>
    <lineage>
        <taxon>Bacteria</taxon>
        <taxon>Bacillati</taxon>
        <taxon>Actinomycetota</taxon>
        <taxon>Actinomycetes</taxon>
        <taxon>Kitasatosporales</taxon>
        <taxon>Streptomycetaceae</taxon>
        <taxon>Streptomyces</taxon>
    </lineage>
</organism>
<accession>A0A3M0HWZ1</accession>
<proteinExistence type="predicted"/>
<evidence type="ECO:0000313" key="3">
    <source>
        <dbReference type="Proteomes" id="UP000270471"/>
    </source>
</evidence>
<comment type="caution">
    <text evidence="2">The sequence shown here is derived from an EMBL/GenBank/DDBJ whole genome shotgun (WGS) entry which is preliminary data.</text>
</comment>
<sequence length="59" mass="6349">MGATRPRRGPPRSPPAPGTGDVRLIRELRDLRRFRAVGAGHPGRRARPVTARTSPGAGR</sequence>
<keyword evidence="3" id="KW-1185">Reference proteome</keyword>
<dbReference type="Proteomes" id="UP000270471">
    <property type="component" value="Unassembled WGS sequence"/>
</dbReference>
<gene>
    <name evidence="2" type="ORF">CTZ28_37065</name>
</gene>
<feature type="compositionally biased region" description="Basic residues" evidence="1">
    <location>
        <begin position="1"/>
        <end position="10"/>
    </location>
</feature>
<protein>
    <submittedName>
        <fullName evidence="2">Uncharacterized protein</fullName>
    </submittedName>
</protein>
<reference evidence="2 3" key="1">
    <citation type="submission" date="2017-11" db="EMBL/GenBank/DDBJ databases">
        <title>Draft genome of actinobacteria isolated from guarana (Paullinia cupana (Mart.) Ducke.</title>
        <authorList>
            <person name="Siqueira K.A."/>
            <person name="Liotti R.G."/>
            <person name="Mendes T.A.O."/>
            <person name="Soares M.A."/>
        </authorList>
    </citation>
    <scope>NUCLEOTIDE SEQUENCE [LARGE SCALE GENOMIC DNA]</scope>
    <source>
        <strain evidence="2 3">193</strain>
    </source>
</reference>
<dbReference type="EMBL" id="PENI01000035">
    <property type="protein sequence ID" value="RMB81054.1"/>
    <property type="molecule type" value="Genomic_DNA"/>
</dbReference>
<dbReference type="AlphaFoldDB" id="A0A3M0HWZ1"/>
<evidence type="ECO:0000256" key="1">
    <source>
        <dbReference type="SAM" id="MobiDB-lite"/>
    </source>
</evidence>
<name>A0A3M0HWZ1_9ACTN</name>
<feature type="region of interest" description="Disordered" evidence="1">
    <location>
        <begin position="36"/>
        <end position="59"/>
    </location>
</feature>
<evidence type="ECO:0000313" key="2">
    <source>
        <dbReference type="EMBL" id="RMB81054.1"/>
    </source>
</evidence>
<feature type="region of interest" description="Disordered" evidence="1">
    <location>
        <begin position="1"/>
        <end position="23"/>
    </location>
</feature>